<proteinExistence type="inferred from homology"/>
<evidence type="ECO:0000313" key="7">
    <source>
        <dbReference type="EMBL" id="SHO52614.1"/>
    </source>
</evidence>
<comment type="similarity">
    <text evidence="2 6">Belongs to the transposase mutator family.</text>
</comment>
<dbReference type="InterPro" id="IPR001207">
    <property type="entry name" value="Transposase_mutator"/>
</dbReference>
<dbReference type="GO" id="GO:0004803">
    <property type="term" value="F:transposase activity"/>
    <property type="evidence" value="ECO:0007669"/>
    <property type="project" value="UniProtKB-UniRule"/>
</dbReference>
<evidence type="ECO:0000256" key="4">
    <source>
        <dbReference type="ARBA" id="ARBA00023125"/>
    </source>
</evidence>
<dbReference type="GO" id="GO:0003677">
    <property type="term" value="F:DNA binding"/>
    <property type="evidence" value="ECO:0007669"/>
    <property type="project" value="UniProtKB-UniRule"/>
</dbReference>
<accession>A0A1M7YJ02</accession>
<keyword evidence="5 6" id="KW-0233">DNA recombination</keyword>
<comment type="function">
    <text evidence="1 6">Required for the transposition of the insertion element.</text>
</comment>
<keyword evidence="4 6" id="KW-0238">DNA-binding</keyword>
<organism evidence="7 8">
    <name type="scientific">Desulfopila aestuarii DSM 18488</name>
    <dbReference type="NCBI Taxonomy" id="1121416"/>
    <lineage>
        <taxon>Bacteria</taxon>
        <taxon>Pseudomonadati</taxon>
        <taxon>Thermodesulfobacteriota</taxon>
        <taxon>Desulfobulbia</taxon>
        <taxon>Desulfobulbales</taxon>
        <taxon>Desulfocapsaceae</taxon>
        <taxon>Desulfopila</taxon>
    </lineage>
</organism>
<evidence type="ECO:0000256" key="3">
    <source>
        <dbReference type="ARBA" id="ARBA00022578"/>
    </source>
</evidence>
<sequence length="141" mass="16359">KQALHEIWMAPTRDAAYKAFDVTIATYSGKYPKAMKCLEKDKEEMLAFYDFPAAHWQHIRTSNPIESTFATVRLRTAKTRGCVARHTILSMVYKLGQSAQKKWRRLRGFKLLAEVIRGVRFKDCERVEPVKEGELNRVVNI</sequence>
<name>A0A1M7YJ02_9BACT</name>
<dbReference type="EMBL" id="FRFE01000038">
    <property type="protein sequence ID" value="SHO52614.1"/>
    <property type="molecule type" value="Genomic_DNA"/>
</dbReference>
<protein>
    <recommendedName>
        <fullName evidence="6">Mutator family transposase</fullName>
    </recommendedName>
</protein>
<dbReference type="RefSeq" id="WP_200802462.1">
    <property type="nucleotide sequence ID" value="NZ_FRFE01000038.1"/>
</dbReference>
<dbReference type="AlphaFoldDB" id="A0A1M7YJ02"/>
<evidence type="ECO:0000256" key="5">
    <source>
        <dbReference type="ARBA" id="ARBA00023172"/>
    </source>
</evidence>
<evidence type="ECO:0000256" key="1">
    <source>
        <dbReference type="ARBA" id="ARBA00002190"/>
    </source>
</evidence>
<evidence type="ECO:0000313" key="8">
    <source>
        <dbReference type="Proteomes" id="UP000184603"/>
    </source>
</evidence>
<gene>
    <name evidence="7" type="ORF">SAMN02745220_04648</name>
</gene>
<dbReference type="Proteomes" id="UP000184603">
    <property type="component" value="Unassembled WGS sequence"/>
</dbReference>
<dbReference type="STRING" id="1121416.SAMN02745220_04648"/>
<evidence type="ECO:0000256" key="6">
    <source>
        <dbReference type="RuleBase" id="RU365089"/>
    </source>
</evidence>
<keyword evidence="6" id="KW-0814">Transposable element</keyword>
<reference evidence="7 8" key="1">
    <citation type="submission" date="2016-12" db="EMBL/GenBank/DDBJ databases">
        <authorList>
            <person name="Song W.-J."/>
            <person name="Kurnit D.M."/>
        </authorList>
    </citation>
    <scope>NUCLEOTIDE SEQUENCE [LARGE SCALE GENOMIC DNA]</scope>
    <source>
        <strain evidence="7 8">DSM 18488</strain>
    </source>
</reference>
<keyword evidence="3 6" id="KW-0815">Transposition</keyword>
<dbReference type="Pfam" id="PF00872">
    <property type="entry name" value="Transposase_mut"/>
    <property type="match status" value="1"/>
</dbReference>
<feature type="non-terminal residue" evidence="7">
    <location>
        <position position="1"/>
    </location>
</feature>
<dbReference type="GO" id="GO:0006313">
    <property type="term" value="P:DNA transposition"/>
    <property type="evidence" value="ECO:0007669"/>
    <property type="project" value="UniProtKB-UniRule"/>
</dbReference>
<dbReference type="PANTHER" id="PTHR33217">
    <property type="entry name" value="TRANSPOSASE FOR INSERTION SEQUENCE ELEMENT IS1081"/>
    <property type="match status" value="1"/>
</dbReference>
<keyword evidence="8" id="KW-1185">Reference proteome</keyword>
<dbReference type="PANTHER" id="PTHR33217:SF9">
    <property type="entry name" value="MUTATOR FAMILY TRANSPOSASE"/>
    <property type="match status" value="1"/>
</dbReference>
<evidence type="ECO:0000256" key="2">
    <source>
        <dbReference type="ARBA" id="ARBA00010961"/>
    </source>
</evidence>